<proteinExistence type="predicted"/>
<name>A0ABR3IR34_9AGAR</name>
<evidence type="ECO:0000313" key="1">
    <source>
        <dbReference type="EMBL" id="KAL0945719.1"/>
    </source>
</evidence>
<accession>A0ABR3IR34</accession>
<reference evidence="2" key="1">
    <citation type="submission" date="2024-06" db="EMBL/GenBank/DDBJ databases">
        <title>Multi-omics analyses provide insights into the biosynthesis of the anticancer antibiotic pleurotin in Hohenbuehelia grisea.</title>
        <authorList>
            <person name="Weaver J.A."/>
            <person name="Alberti F."/>
        </authorList>
    </citation>
    <scope>NUCLEOTIDE SEQUENCE [LARGE SCALE GENOMIC DNA]</scope>
    <source>
        <strain evidence="2">T-177</strain>
    </source>
</reference>
<dbReference type="EMBL" id="JASNQZ010000017">
    <property type="protein sequence ID" value="KAL0945719.1"/>
    <property type="molecule type" value="Genomic_DNA"/>
</dbReference>
<protein>
    <submittedName>
        <fullName evidence="1">Uncharacterized protein</fullName>
    </submittedName>
</protein>
<keyword evidence="2" id="KW-1185">Reference proteome</keyword>
<gene>
    <name evidence="1" type="ORF">HGRIS_014866</name>
</gene>
<evidence type="ECO:0000313" key="2">
    <source>
        <dbReference type="Proteomes" id="UP001556367"/>
    </source>
</evidence>
<comment type="caution">
    <text evidence="1">The sequence shown here is derived from an EMBL/GenBank/DDBJ whole genome shotgun (WGS) entry which is preliminary data.</text>
</comment>
<dbReference type="Proteomes" id="UP001556367">
    <property type="component" value="Unassembled WGS sequence"/>
</dbReference>
<organism evidence="1 2">
    <name type="scientific">Hohenbuehelia grisea</name>
    <dbReference type="NCBI Taxonomy" id="104357"/>
    <lineage>
        <taxon>Eukaryota</taxon>
        <taxon>Fungi</taxon>
        <taxon>Dikarya</taxon>
        <taxon>Basidiomycota</taxon>
        <taxon>Agaricomycotina</taxon>
        <taxon>Agaricomycetes</taxon>
        <taxon>Agaricomycetidae</taxon>
        <taxon>Agaricales</taxon>
        <taxon>Pleurotineae</taxon>
        <taxon>Pleurotaceae</taxon>
        <taxon>Hohenbuehelia</taxon>
    </lineage>
</organism>
<sequence>MAHADIVSVWRGGRLETELFLTASDISFDFFVALEAPGVDFLRPDGGGQFIGLTDLDELEIVRSLGNDTCEAAEDTMGDDSEDQISADIQASVKPENDVEHNIDDFLADLPDENGHLQNSHEIETDWMLVRDRQGVQRTVHKATIIADLFNSGCDKISKDRLLRVQYRRDYKSEDIDSQYIPEPSFHVIDRSMSVVRLGSLMVLIVLSVTRILRRDGEEATVVNVSELRQESAGIRVTGQVLAMEDGGVHSGSTCWMWNGEYVQIYSKGAPASLPQAVDGLRKGHVVEIPGHLVIPINLGQDPVLCFPIPRSSANSEASIAIVISHNPLNITHSVLTPMSSAA</sequence>